<dbReference type="Proteomes" id="UP001180020">
    <property type="component" value="Unassembled WGS sequence"/>
</dbReference>
<dbReference type="PANTHER" id="PTHR23354:SF104">
    <property type="entry name" value="TLD-DOMAIN CONTAINING NUCLEOLAR PROTEIN"/>
    <property type="match status" value="1"/>
</dbReference>
<feature type="domain" description="TLDc" evidence="2">
    <location>
        <begin position="316"/>
        <end position="508"/>
    </location>
</feature>
<accession>A0AAV9D4G9</accession>
<comment type="caution">
    <text evidence="3">The sequence shown here is derived from an EMBL/GenBank/DDBJ whole genome shotgun (WGS) entry which is preliminary data.</text>
</comment>
<dbReference type="EMBL" id="JAUJYO010000015">
    <property type="protein sequence ID" value="KAK1296080.1"/>
    <property type="molecule type" value="Genomic_DNA"/>
</dbReference>
<dbReference type="PROSITE" id="PS51886">
    <property type="entry name" value="TLDC"/>
    <property type="match status" value="1"/>
</dbReference>
<keyword evidence="4" id="KW-1185">Reference proteome</keyword>
<evidence type="ECO:0000313" key="4">
    <source>
        <dbReference type="Proteomes" id="UP001180020"/>
    </source>
</evidence>
<gene>
    <name evidence="3" type="ORF">QJS10_CPB15g00553</name>
</gene>
<reference evidence="3" key="2">
    <citation type="submission" date="2023-06" db="EMBL/GenBank/DDBJ databases">
        <authorList>
            <person name="Ma L."/>
            <person name="Liu K.-W."/>
            <person name="Li Z."/>
            <person name="Hsiao Y.-Y."/>
            <person name="Qi Y."/>
            <person name="Fu T."/>
            <person name="Tang G."/>
            <person name="Zhang D."/>
            <person name="Sun W.-H."/>
            <person name="Liu D.-K."/>
            <person name="Li Y."/>
            <person name="Chen G.-Z."/>
            <person name="Liu X.-D."/>
            <person name="Liao X.-Y."/>
            <person name="Jiang Y.-T."/>
            <person name="Yu X."/>
            <person name="Hao Y."/>
            <person name="Huang J."/>
            <person name="Zhao X.-W."/>
            <person name="Ke S."/>
            <person name="Chen Y.-Y."/>
            <person name="Wu W.-L."/>
            <person name="Hsu J.-L."/>
            <person name="Lin Y.-F."/>
            <person name="Huang M.-D."/>
            <person name="Li C.-Y."/>
            <person name="Huang L."/>
            <person name="Wang Z.-W."/>
            <person name="Zhao X."/>
            <person name="Zhong W.-Y."/>
            <person name="Peng D.-H."/>
            <person name="Ahmad S."/>
            <person name="Lan S."/>
            <person name="Zhang J.-S."/>
            <person name="Tsai W.-C."/>
            <person name="Van De Peer Y."/>
            <person name="Liu Z.-J."/>
        </authorList>
    </citation>
    <scope>NUCLEOTIDE SEQUENCE</scope>
    <source>
        <strain evidence="3">CP</strain>
        <tissue evidence="3">Leaves</tissue>
    </source>
</reference>
<evidence type="ECO:0000256" key="1">
    <source>
        <dbReference type="SAM" id="MobiDB-lite"/>
    </source>
</evidence>
<feature type="region of interest" description="Disordered" evidence="1">
    <location>
        <begin position="37"/>
        <end position="56"/>
    </location>
</feature>
<sequence>MPASALKTQATIINFHGCSLSNLVHCSSKCVREAASSRDMGASTSTPSRSEEQEAESLVASIGALPTLQTSFAKLSDPQSKSIPLHSLQQCLSLTPQVPLPESPSPIPDHFPSLLTHLGSSIADLFFVSGEGGGVSWVEFLRGYIACCGRMPGSAALDNLFRLYSSASAKAGSPPKLEFGSDDDGKMSGSLRLGDLRMLLWVCWVMERSSRSRVEEDGLVLPDLGGLVSSAGDACGVDVLDYEIPVSTPKMRAWVLATVPGLSQCFPRFVQDRLQRCAASEVQGDSEPSTSSAGDTYLSIPDTCLLSHGIAWEISLTLRSTMSEELLDFCFSRNGDKAYENLLYKSSVNGKGLSRFWSNVEGYHGPVLMLMSGSSPDARKGDTDGQRWVIGMLTEQGFENRDTFYGSSGSLYALSPIFHVFSHSGKEKNFVYCHVSPRRGYETHPKPVGLAFGGTIGNERMFIDEDFAIATIRHQAVDKTYQPGSLVPNQGFLPLEAPILEVEAWGLSGKAAREQQYSYKKREVLFTEQRRKVDLKTFATWEDSPEKMMMDMVSDPNRVQREDR</sequence>
<evidence type="ECO:0000259" key="2">
    <source>
        <dbReference type="PROSITE" id="PS51886"/>
    </source>
</evidence>
<proteinExistence type="predicted"/>
<dbReference type="SMART" id="SM00584">
    <property type="entry name" value="TLDc"/>
    <property type="match status" value="1"/>
</dbReference>
<evidence type="ECO:0000313" key="3">
    <source>
        <dbReference type="EMBL" id="KAK1296080.1"/>
    </source>
</evidence>
<reference evidence="3" key="1">
    <citation type="journal article" date="2023" name="Nat. Commun.">
        <title>Diploid and tetraploid genomes of Acorus and the evolution of monocots.</title>
        <authorList>
            <person name="Ma L."/>
            <person name="Liu K.W."/>
            <person name="Li Z."/>
            <person name="Hsiao Y.Y."/>
            <person name="Qi Y."/>
            <person name="Fu T."/>
            <person name="Tang G.D."/>
            <person name="Zhang D."/>
            <person name="Sun W.H."/>
            <person name="Liu D.K."/>
            <person name="Li Y."/>
            <person name="Chen G.Z."/>
            <person name="Liu X.D."/>
            <person name="Liao X.Y."/>
            <person name="Jiang Y.T."/>
            <person name="Yu X."/>
            <person name="Hao Y."/>
            <person name="Huang J."/>
            <person name="Zhao X.W."/>
            <person name="Ke S."/>
            <person name="Chen Y.Y."/>
            <person name="Wu W.L."/>
            <person name="Hsu J.L."/>
            <person name="Lin Y.F."/>
            <person name="Huang M.D."/>
            <person name="Li C.Y."/>
            <person name="Huang L."/>
            <person name="Wang Z.W."/>
            <person name="Zhao X."/>
            <person name="Zhong W.Y."/>
            <person name="Peng D.H."/>
            <person name="Ahmad S."/>
            <person name="Lan S."/>
            <person name="Zhang J.S."/>
            <person name="Tsai W.C."/>
            <person name="Van de Peer Y."/>
            <person name="Liu Z.J."/>
        </authorList>
    </citation>
    <scope>NUCLEOTIDE SEQUENCE</scope>
    <source>
        <strain evidence="3">CP</strain>
    </source>
</reference>
<dbReference type="InterPro" id="IPR006571">
    <property type="entry name" value="TLDc_dom"/>
</dbReference>
<dbReference type="AlphaFoldDB" id="A0AAV9D4G9"/>
<dbReference type="Pfam" id="PF07534">
    <property type="entry name" value="TLD"/>
    <property type="match status" value="1"/>
</dbReference>
<name>A0AAV9D4G9_ACOCL</name>
<protein>
    <recommendedName>
        <fullName evidence="2">TLDc domain-containing protein</fullName>
    </recommendedName>
</protein>
<organism evidence="3 4">
    <name type="scientific">Acorus calamus</name>
    <name type="common">Sweet flag</name>
    <dbReference type="NCBI Taxonomy" id="4465"/>
    <lineage>
        <taxon>Eukaryota</taxon>
        <taxon>Viridiplantae</taxon>
        <taxon>Streptophyta</taxon>
        <taxon>Embryophyta</taxon>
        <taxon>Tracheophyta</taxon>
        <taxon>Spermatophyta</taxon>
        <taxon>Magnoliopsida</taxon>
        <taxon>Liliopsida</taxon>
        <taxon>Acoraceae</taxon>
        <taxon>Acorus</taxon>
    </lineage>
</organism>
<dbReference type="PANTHER" id="PTHR23354">
    <property type="entry name" value="NUCLEOLAR PROTEIN 7/ESTROGEN RECEPTOR COACTIVATOR-RELATED"/>
    <property type="match status" value="1"/>
</dbReference>